<dbReference type="EMBL" id="FWXS01000009">
    <property type="protein sequence ID" value="SMC81402.1"/>
    <property type="molecule type" value="Genomic_DNA"/>
</dbReference>
<dbReference type="CDD" id="cd02020">
    <property type="entry name" value="CMPK"/>
    <property type="match status" value="1"/>
</dbReference>
<evidence type="ECO:0000259" key="9">
    <source>
        <dbReference type="Pfam" id="PF02224"/>
    </source>
</evidence>
<evidence type="ECO:0000256" key="1">
    <source>
        <dbReference type="ARBA" id="ARBA00009427"/>
    </source>
</evidence>
<evidence type="ECO:0000256" key="3">
    <source>
        <dbReference type="ARBA" id="ARBA00022741"/>
    </source>
</evidence>
<protein>
    <recommendedName>
        <fullName evidence="8">Cytidylate kinase</fullName>
        <shortName evidence="8">CK</shortName>
        <ecNumber evidence="8">2.7.4.25</ecNumber>
    </recommendedName>
    <alternativeName>
        <fullName evidence="8">Cytidine monophosphate kinase</fullName>
        <shortName evidence="8">CMP kinase</shortName>
    </alternativeName>
</protein>
<keyword evidence="8" id="KW-0963">Cytoplasm</keyword>
<dbReference type="GO" id="GO:0036430">
    <property type="term" value="F:CMP kinase activity"/>
    <property type="evidence" value="ECO:0007669"/>
    <property type="project" value="RHEA"/>
</dbReference>
<keyword evidence="11" id="KW-1185">Reference proteome</keyword>
<comment type="catalytic activity">
    <reaction evidence="6 8">
        <text>dCMP + ATP = dCDP + ADP</text>
        <dbReference type="Rhea" id="RHEA:25094"/>
        <dbReference type="ChEBI" id="CHEBI:30616"/>
        <dbReference type="ChEBI" id="CHEBI:57566"/>
        <dbReference type="ChEBI" id="CHEBI:58593"/>
        <dbReference type="ChEBI" id="CHEBI:456216"/>
        <dbReference type="EC" id="2.7.4.25"/>
    </reaction>
</comment>
<dbReference type="AlphaFoldDB" id="A0A1W2C956"/>
<dbReference type="GO" id="GO:0006220">
    <property type="term" value="P:pyrimidine nucleotide metabolic process"/>
    <property type="evidence" value="ECO:0007669"/>
    <property type="project" value="UniProtKB-UniRule"/>
</dbReference>
<keyword evidence="5 8" id="KW-0067">ATP-binding</keyword>
<evidence type="ECO:0000256" key="7">
    <source>
        <dbReference type="ARBA" id="ARBA00048478"/>
    </source>
</evidence>
<proteinExistence type="inferred from homology"/>
<dbReference type="STRING" id="1434700.SAMN06296427_10987"/>
<evidence type="ECO:0000256" key="4">
    <source>
        <dbReference type="ARBA" id="ARBA00022777"/>
    </source>
</evidence>
<evidence type="ECO:0000256" key="8">
    <source>
        <dbReference type="HAMAP-Rule" id="MF_00238"/>
    </source>
</evidence>
<organism evidence="10 11">
    <name type="scientific">Moheibacter sediminis</name>
    <dbReference type="NCBI Taxonomy" id="1434700"/>
    <lineage>
        <taxon>Bacteria</taxon>
        <taxon>Pseudomonadati</taxon>
        <taxon>Bacteroidota</taxon>
        <taxon>Flavobacteriia</taxon>
        <taxon>Flavobacteriales</taxon>
        <taxon>Weeksellaceae</taxon>
        <taxon>Moheibacter</taxon>
    </lineage>
</organism>
<evidence type="ECO:0000256" key="6">
    <source>
        <dbReference type="ARBA" id="ARBA00047615"/>
    </source>
</evidence>
<evidence type="ECO:0000256" key="2">
    <source>
        <dbReference type="ARBA" id="ARBA00022679"/>
    </source>
</evidence>
<dbReference type="InterPro" id="IPR011994">
    <property type="entry name" value="Cytidylate_kinase_dom"/>
</dbReference>
<feature type="binding site" evidence="8">
    <location>
        <begin position="10"/>
        <end position="18"/>
    </location>
    <ligand>
        <name>ATP</name>
        <dbReference type="ChEBI" id="CHEBI:30616"/>
    </ligand>
</feature>
<evidence type="ECO:0000256" key="5">
    <source>
        <dbReference type="ARBA" id="ARBA00022840"/>
    </source>
</evidence>
<dbReference type="PANTHER" id="PTHR21299">
    <property type="entry name" value="CYTIDYLATE KINASE/PANTOATE-BETA-ALANINE LIGASE"/>
    <property type="match status" value="1"/>
</dbReference>
<sequence length="228" mass="25907">MGDLVIAIDGFSSTGKSTLAKLLAKELGYIHIDSGAMYRAITLYAIENGMFYDGKVLEMELVPQLQFIDIHFELNHQNGKNEIYLNGENVEAKIREMEVSSKVSLIAKIPEVRILAVDLQRKLGEHKRIVMDGRDIGTTVFPDADLKIYLKASAEERAMRRYEELLKTEHPATYDEVFKNISERDLMDSTREISPLRKADDAIVVENGNLTPQQTMEKVLEIIKDFND</sequence>
<dbReference type="RefSeq" id="WP_084018110.1">
    <property type="nucleotide sequence ID" value="NZ_FWXS01000009.1"/>
</dbReference>
<feature type="domain" description="Cytidylate kinase" evidence="9">
    <location>
        <begin position="6"/>
        <end position="224"/>
    </location>
</feature>
<comment type="subcellular location">
    <subcellularLocation>
        <location evidence="8">Cytoplasm</location>
    </subcellularLocation>
</comment>
<dbReference type="GO" id="GO:0015949">
    <property type="term" value="P:nucleobase-containing small molecule interconversion"/>
    <property type="evidence" value="ECO:0007669"/>
    <property type="project" value="TreeGrafter"/>
</dbReference>
<evidence type="ECO:0000313" key="11">
    <source>
        <dbReference type="Proteomes" id="UP000192393"/>
    </source>
</evidence>
<gene>
    <name evidence="8" type="primary">cmk</name>
    <name evidence="10" type="ORF">SAMN06296427_10987</name>
</gene>
<dbReference type="HAMAP" id="MF_00238">
    <property type="entry name" value="Cytidyl_kinase_type1"/>
    <property type="match status" value="1"/>
</dbReference>
<dbReference type="Proteomes" id="UP000192393">
    <property type="component" value="Unassembled WGS sequence"/>
</dbReference>
<keyword evidence="2 8" id="KW-0808">Transferase</keyword>
<reference evidence="10 11" key="1">
    <citation type="submission" date="2017-04" db="EMBL/GenBank/DDBJ databases">
        <authorList>
            <person name="Afonso C.L."/>
            <person name="Miller P.J."/>
            <person name="Scott M.A."/>
            <person name="Spackman E."/>
            <person name="Goraichik I."/>
            <person name="Dimitrov K.M."/>
            <person name="Suarez D.L."/>
            <person name="Swayne D.E."/>
        </authorList>
    </citation>
    <scope>NUCLEOTIDE SEQUENCE [LARGE SCALE GENOMIC DNA]</scope>
    <source>
        <strain evidence="10 11">CGMCC 1.12708</strain>
    </source>
</reference>
<dbReference type="GO" id="GO:0005829">
    <property type="term" value="C:cytosol"/>
    <property type="evidence" value="ECO:0007669"/>
    <property type="project" value="TreeGrafter"/>
</dbReference>
<dbReference type="SUPFAM" id="SSF52540">
    <property type="entry name" value="P-loop containing nucleoside triphosphate hydrolases"/>
    <property type="match status" value="1"/>
</dbReference>
<dbReference type="Gene3D" id="3.40.50.300">
    <property type="entry name" value="P-loop containing nucleotide triphosphate hydrolases"/>
    <property type="match status" value="1"/>
</dbReference>
<keyword evidence="4 8" id="KW-0418">Kinase</keyword>
<dbReference type="OrthoDB" id="9807434at2"/>
<keyword evidence="3 8" id="KW-0547">Nucleotide-binding</keyword>
<dbReference type="Pfam" id="PF02224">
    <property type="entry name" value="Cytidylate_kin"/>
    <property type="match status" value="1"/>
</dbReference>
<dbReference type="NCBIfam" id="TIGR00017">
    <property type="entry name" value="cmk"/>
    <property type="match status" value="1"/>
</dbReference>
<evidence type="ECO:0000313" key="10">
    <source>
        <dbReference type="EMBL" id="SMC81402.1"/>
    </source>
</evidence>
<dbReference type="GO" id="GO:0036431">
    <property type="term" value="F:dCMP kinase activity"/>
    <property type="evidence" value="ECO:0007669"/>
    <property type="project" value="InterPro"/>
</dbReference>
<accession>A0A1W2C956</accession>
<dbReference type="InterPro" id="IPR003136">
    <property type="entry name" value="Cytidylate_kin"/>
</dbReference>
<comment type="catalytic activity">
    <reaction evidence="7 8">
        <text>CMP + ATP = CDP + ADP</text>
        <dbReference type="Rhea" id="RHEA:11600"/>
        <dbReference type="ChEBI" id="CHEBI:30616"/>
        <dbReference type="ChEBI" id="CHEBI:58069"/>
        <dbReference type="ChEBI" id="CHEBI:60377"/>
        <dbReference type="ChEBI" id="CHEBI:456216"/>
        <dbReference type="EC" id="2.7.4.25"/>
    </reaction>
</comment>
<dbReference type="GO" id="GO:0005524">
    <property type="term" value="F:ATP binding"/>
    <property type="evidence" value="ECO:0007669"/>
    <property type="project" value="UniProtKB-UniRule"/>
</dbReference>
<dbReference type="EC" id="2.7.4.25" evidence="8"/>
<name>A0A1W2C956_9FLAO</name>
<comment type="similarity">
    <text evidence="1 8">Belongs to the cytidylate kinase family. Type 1 subfamily.</text>
</comment>
<dbReference type="InterPro" id="IPR027417">
    <property type="entry name" value="P-loop_NTPase"/>
</dbReference>
<dbReference type="PANTHER" id="PTHR21299:SF2">
    <property type="entry name" value="CYTIDYLATE KINASE"/>
    <property type="match status" value="1"/>
</dbReference>